<sequence>MAPFDSTLTSKLSPLIEGQVPDYIQGDHPKFVEFLKQYYQFM</sequence>
<organism evidence="1">
    <name type="scientific">marine metagenome</name>
    <dbReference type="NCBI Taxonomy" id="408172"/>
    <lineage>
        <taxon>unclassified sequences</taxon>
        <taxon>metagenomes</taxon>
        <taxon>ecological metagenomes</taxon>
    </lineage>
</organism>
<name>A0A383EID1_9ZZZZ</name>
<protein>
    <submittedName>
        <fullName evidence="1">Uncharacterized protein</fullName>
    </submittedName>
</protein>
<feature type="non-terminal residue" evidence="1">
    <location>
        <position position="42"/>
    </location>
</feature>
<dbReference type="EMBL" id="UINC01226057">
    <property type="protein sequence ID" value="SVE56379.1"/>
    <property type="molecule type" value="Genomic_DNA"/>
</dbReference>
<proteinExistence type="predicted"/>
<evidence type="ECO:0000313" key="1">
    <source>
        <dbReference type="EMBL" id="SVE56379.1"/>
    </source>
</evidence>
<accession>A0A383EID1</accession>
<dbReference type="AlphaFoldDB" id="A0A383EID1"/>
<gene>
    <name evidence="1" type="ORF">METZ01_LOCUS509233</name>
</gene>
<reference evidence="1" key="1">
    <citation type="submission" date="2018-05" db="EMBL/GenBank/DDBJ databases">
        <authorList>
            <person name="Lanie J.A."/>
            <person name="Ng W.-L."/>
            <person name="Kazmierczak K.M."/>
            <person name="Andrzejewski T.M."/>
            <person name="Davidsen T.M."/>
            <person name="Wayne K.J."/>
            <person name="Tettelin H."/>
            <person name="Glass J.I."/>
            <person name="Rusch D."/>
            <person name="Podicherti R."/>
            <person name="Tsui H.-C.T."/>
            <person name="Winkler M.E."/>
        </authorList>
    </citation>
    <scope>NUCLEOTIDE SEQUENCE</scope>
</reference>